<keyword evidence="9" id="KW-0496">Mitochondrion</keyword>
<protein>
    <submittedName>
        <fullName evidence="12">MIPEP</fullName>
        <ecNumber evidence="12">3.4.24.59</ecNumber>
    </submittedName>
</protein>
<comment type="subcellular location">
    <subcellularLocation>
        <location evidence="1">Mitochondrion</location>
    </subcellularLocation>
</comment>
<evidence type="ECO:0000256" key="1">
    <source>
        <dbReference type="ARBA" id="ARBA00004173"/>
    </source>
</evidence>
<evidence type="ECO:0000313" key="12">
    <source>
        <dbReference type="EMBL" id="CAE1248099.1"/>
    </source>
</evidence>
<dbReference type="GO" id="GO:0006518">
    <property type="term" value="P:peptide metabolic process"/>
    <property type="evidence" value="ECO:0007669"/>
    <property type="project" value="TreeGrafter"/>
</dbReference>
<dbReference type="GO" id="GO:0005739">
    <property type="term" value="C:mitochondrion"/>
    <property type="evidence" value="ECO:0007669"/>
    <property type="project" value="UniProtKB-SubCell"/>
</dbReference>
<evidence type="ECO:0000259" key="11">
    <source>
        <dbReference type="Pfam" id="PF01432"/>
    </source>
</evidence>
<dbReference type="Gene3D" id="3.40.390.10">
    <property type="entry name" value="Collagenase (Catalytic Domain)"/>
    <property type="match status" value="1"/>
</dbReference>
<evidence type="ECO:0000256" key="2">
    <source>
        <dbReference type="ARBA" id="ARBA00006040"/>
    </source>
</evidence>
<comment type="cofactor">
    <cofactor evidence="10">
        <name>Zn(2+)</name>
        <dbReference type="ChEBI" id="CHEBI:29105"/>
    </cofactor>
    <text evidence="10">Binds 1 zinc ion.</text>
</comment>
<dbReference type="Gene3D" id="1.10.1370.40">
    <property type="match status" value="1"/>
</dbReference>
<keyword evidence="8 10" id="KW-0482">Metalloprotease</keyword>
<dbReference type="Proteomes" id="UP000597762">
    <property type="component" value="Unassembled WGS sequence"/>
</dbReference>
<dbReference type="Pfam" id="PF01432">
    <property type="entry name" value="Peptidase_M3"/>
    <property type="match status" value="1"/>
</dbReference>
<dbReference type="InterPro" id="IPR045090">
    <property type="entry name" value="Pept_M3A_M3B"/>
</dbReference>
<evidence type="ECO:0000256" key="3">
    <source>
        <dbReference type="ARBA" id="ARBA00022670"/>
    </source>
</evidence>
<dbReference type="EMBL" id="CAHIKZ030000990">
    <property type="protein sequence ID" value="CAE1248099.1"/>
    <property type="molecule type" value="Genomic_DNA"/>
</dbReference>
<dbReference type="PANTHER" id="PTHR11804">
    <property type="entry name" value="PROTEASE M3 THIMET OLIGOPEPTIDASE-RELATED"/>
    <property type="match status" value="1"/>
</dbReference>
<dbReference type="OrthoDB" id="17530at2759"/>
<keyword evidence="13" id="KW-1185">Reference proteome</keyword>
<name>A0A812BXN3_ACAPH</name>
<gene>
    <name evidence="12" type="ORF">SPHA_25998</name>
</gene>
<sequence length="715" mass="81257">MKIRVSPVMTALKFFQQVMVSQKQDLLANYFLRQSFGLISHNNVHTTQQSSLTAAFNTKPRQKLAFSLKKESTGLFCIPELRDYSGFYLLKERVENEVESLVEEALGPRRTRKIVEVFDQLSDSLCRVADMSEFVRLAHPQEEFAKAAEDCCMSLSGLVERLNTNVDLYNTLKMALENGDIVPMDDVDKHVGKLFIFDFEQSGIHLDETKRKQFVQLNESILMLGTYFAQGCQKPAPISKNQLPENLRHCFNLHGDSVMVTGLFSDHYSDLIREAAYKIFLQHNSHQSELLDALLHARFAVAQLVGFPTFAHRSLRGTLAENPENVMNFLDTLAEMVMKKADDDYAEILKQKMRHSSHPQSYSVKPWDPPFYAALGRQERCNINNSDLSPYFSLGCCMEGLNNLFKQLFDVKLQPVEVETGEVWSYDVHKLAVVHGTEGVLGYIYCDFFERIGKPVQDCHFTIQGGRQCQDGSYQLPIVVLQLNFPIPQTSVPSLLTPGMMENLFHEFGHAMHSMLGRTKYQHVTGTRCSTDFAEVPSVLMEYFASDPRVLSTFARHYKTGEPLPMKAINNLSAAKKMFAASDLQLQVFYSILDQMYHGKLPPPGTSTTDILAEVQNKYYGIKYVPGTAWQLRFVHLVGYGARYYSYLLSRAVASRIWEKCFKDDPFSRTMGEHYRQNLLSHGGGKPPSELIKNLLGEEPTMDKLVSSLVHELEL</sequence>
<dbReference type="Gene3D" id="1.10.1370.10">
    <property type="entry name" value="Neurolysin, domain 3"/>
    <property type="match status" value="1"/>
</dbReference>
<feature type="domain" description="Peptidase M3A/M3B catalytic" evidence="11">
    <location>
        <begin position="271"/>
        <end position="708"/>
    </location>
</feature>
<dbReference type="GO" id="GO:0006627">
    <property type="term" value="P:protein processing involved in protein targeting to mitochondrion"/>
    <property type="evidence" value="ECO:0007669"/>
    <property type="project" value="TreeGrafter"/>
</dbReference>
<keyword evidence="4 10" id="KW-0479">Metal-binding</keyword>
<dbReference type="GO" id="GO:0046872">
    <property type="term" value="F:metal ion binding"/>
    <property type="evidence" value="ECO:0007669"/>
    <property type="project" value="UniProtKB-UniRule"/>
</dbReference>
<comment type="similarity">
    <text evidence="2 10">Belongs to the peptidase M3 family.</text>
</comment>
<dbReference type="InterPro" id="IPR033851">
    <property type="entry name" value="M3A_MIP"/>
</dbReference>
<evidence type="ECO:0000256" key="9">
    <source>
        <dbReference type="ARBA" id="ARBA00023128"/>
    </source>
</evidence>
<dbReference type="InterPro" id="IPR001567">
    <property type="entry name" value="Pept_M3A_M3B_dom"/>
</dbReference>
<keyword evidence="7" id="KW-0809">Transit peptide</keyword>
<evidence type="ECO:0000313" key="13">
    <source>
        <dbReference type="Proteomes" id="UP000597762"/>
    </source>
</evidence>
<dbReference type="InterPro" id="IPR024079">
    <property type="entry name" value="MetalloPept_cat_dom_sf"/>
</dbReference>
<organism evidence="12 13">
    <name type="scientific">Acanthosepion pharaonis</name>
    <name type="common">Pharaoh cuttlefish</name>
    <name type="synonym">Sepia pharaonis</name>
    <dbReference type="NCBI Taxonomy" id="158019"/>
    <lineage>
        <taxon>Eukaryota</taxon>
        <taxon>Metazoa</taxon>
        <taxon>Spiralia</taxon>
        <taxon>Lophotrochozoa</taxon>
        <taxon>Mollusca</taxon>
        <taxon>Cephalopoda</taxon>
        <taxon>Coleoidea</taxon>
        <taxon>Decapodiformes</taxon>
        <taxon>Sepiida</taxon>
        <taxon>Sepiina</taxon>
        <taxon>Sepiidae</taxon>
        <taxon>Acanthosepion</taxon>
    </lineage>
</organism>
<dbReference type="EC" id="3.4.24.59" evidence="12"/>
<dbReference type="GO" id="GO:0004222">
    <property type="term" value="F:metalloendopeptidase activity"/>
    <property type="evidence" value="ECO:0007669"/>
    <property type="project" value="UniProtKB-EC"/>
</dbReference>
<accession>A0A812BXN3</accession>
<dbReference type="FunFam" id="3.40.390.10:FF:000013">
    <property type="entry name" value="Mitochondrial intermediate peptidase"/>
    <property type="match status" value="1"/>
</dbReference>
<evidence type="ECO:0000256" key="8">
    <source>
        <dbReference type="ARBA" id="ARBA00023049"/>
    </source>
</evidence>
<dbReference type="SUPFAM" id="SSF55486">
    <property type="entry name" value="Metalloproteases ('zincins'), catalytic domain"/>
    <property type="match status" value="1"/>
</dbReference>
<evidence type="ECO:0000256" key="10">
    <source>
        <dbReference type="RuleBase" id="RU003435"/>
    </source>
</evidence>
<reference evidence="12" key="1">
    <citation type="submission" date="2021-01" db="EMBL/GenBank/DDBJ databases">
        <authorList>
            <person name="Li R."/>
            <person name="Bekaert M."/>
        </authorList>
    </citation>
    <scope>NUCLEOTIDE SEQUENCE</scope>
    <source>
        <strain evidence="12">Farmed</strain>
    </source>
</reference>
<evidence type="ECO:0000256" key="7">
    <source>
        <dbReference type="ARBA" id="ARBA00022946"/>
    </source>
</evidence>
<keyword evidence="5 10" id="KW-0378">Hydrolase</keyword>
<evidence type="ECO:0000256" key="6">
    <source>
        <dbReference type="ARBA" id="ARBA00022833"/>
    </source>
</evidence>
<evidence type="ECO:0000256" key="4">
    <source>
        <dbReference type="ARBA" id="ARBA00022723"/>
    </source>
</evidence>
<keyword evidence="6 10" id="KW-0862">Zinc</keyword>
<dbReference type="CDD" id="cd06457">
    <property type="entry name" value="M3A_MIP"/>
    <property type="match status" value="1"/>
</dbReference>
<dbReference type="AlphaFoldDB" id="A0A812BXN3"/>
<keyword evidence="3 10" id="KW-0645">Protease</keyword>
<evidence type="ECO:0000256" key="5">
    <source>
        <dbReference type="ARBA" id="ARBA00022801"/>
    </source>
</evidence>
<proteinExistence type="inferred from homology"/>
<dbReference type="PANTHER" id="PTHR11804:SF79">
    <property type="entry name" value="MITOCHONDRIAL INTERMEDIATE PEPTIDASE"/>
    <property type="match status" value="1"/>
</dbReference>
<comment type="caution">
    <text evidence="12">The sequence shown here is derived from an EMBL/GenBank/DDBJ whole genome shotgun (WGS) entry which is preliminary data.</text>
</comment>
<dbReference type="InterPro" id="IPR024077">
    <property type="entry name" value="Neurolysin/TOP_dom2"/>
</dbReference>